<dbReference type="RefSeq" id="WP_138188881.1">
    <property type="nucleotide sequence ID" value="NZ_LS992241.1"/>
</dbReference>
<keyword evidence="1" id="KW-0732">Signal</keyword>
<feature type="signal peptide" evidence="1">
    <location>
        <begin position="1"/>
        <end position="26"/>
    </location>
</feature>
<feature type="chain" id="PRO_5016624218" description="Lipoprotein" evidence="1">
    <location>
        <begin position="27"/>
        <end position="87"/>
    </location>
</feature>
<gene>
    <name evidence="2" type="ORF">PBLR_15649</name>
</gene>
<organism evidence="2 3">
    <name type="scientific">Paenibacillus alvei</name>
    <name type="common">Bacillus alvei</name>
    <dbReference type="NCBI Taxonomy" id="44250"/>
    <lineage>
        <taxon>Bacteria</taxon>
        <taxon>Bacillati</taxon>
        <taxon>Bacillota</taxon>
        <taxon>Bacilli</taxon>
        <taxon>Bacillales</taxon>
        <taxon>Paenibacillaceae</taxon>
        <taxon>Paenibacillus</taxon>
    </lineage>
</organism>
<evidence type="ECO:0008006" key="4">
    <source>
        <dbReference type="Google" id="ProtNLM"/>
    </source>
</evidence>
<evidence type="ECO:0000313" key="3">
    <source>
        <dbReference type="Proteomes" id="UP000304148"/>
    </source>
</evidence>
<dbReference type="EMBL" id="LS992241">
    <property type="protein sequence ID" value="SYX87219.1"/>
    <property type="molecule type" value="Genomic_DNA"/>
</dbReference>
<dbReference type="PROSITE" id="PS51257">
    <property type="entry name" value="PROKAR_LIPOPROTEIN"/>
    <property type="match status" value="1"/>
</dbReference>
<name>A0A383RLF8_PAEAL</name>
<sequence>MKNLTKFLSILLAAVIILSGCSSNNAADSQDRSADEKLALSYVTNYHNGTKEAKTKFVDESIHPDVQGKFRVGAKRALPEDEQLKDH</sequence>
<proteinExistence type="predicted"/>
<evidence type="ECO:0000313" key="2">
    <source>
        <dbReference type="EMBL" id="SYX87219.1"/>
    </source>
</evidence>
<evidence type="ECO:0000256" key="1">
    <source>
        <dbReference type="SAM" id="SignalP"/>
    </source>
</evidence>
<protein>
    <recommendedName>
        <fullName evidence="4">Lipoprotein</fullName>
    </recommendedName>
</protein>
<reference evidence="3" key="1">
    <citation type="submission" date="2018-08" db="EMBL/GenBank/DDBJ databases">
        <authorList>
            <person name="Chevrot R."/>
        </authorList>
    </citation>
    <scope>NUCLEOTIDE SEQUENCE [LARGE SCALE GENOMIC DNA]</scope>
</reference>
<accession>A0A383RLF8</accession>
<dbReference type="AlphaFoldDB" id="A0A383RLF8"/>
<dbReference type="Proteomes" id="UP000304148">
    <property type="component" value="Chromosome"/>
</dbReference>